<evidence type="ECO:0000256" key="3">
    <source>
        <dbReference type="ARBA" id="ARBA00005349"/>
    </source>
</evidence>
<dbReference type="GO" id="GO:0071949">
    <property type="term" value="F:FAD binding"/>
    <property type="evidence" value="ECO:0007669"/>
    <property type="project" value="InterPro"/>
</dbReference>
<comment type="cofactor">
    <cofactor evidence="1">
        <name>FAD</name>
        <dbReference type="ChEBI" id="CHEBI:57692"/>
    </cofactor>
</comment>
<evidence type="ECO:0000256" key="7">
    <source>
        <dbReference type="ARBA" id="ARBA00023033"/>
    </source>
</evidence>
<evidence type="ECO:0000256" key="6">
    <source>
        <dbReference type="ARBA" id="ARBA00023002"/>
    </source>
</evidence>
<evidence type="ECO:0000256" key="2">
    <source>
        <dbReference type="ARBA" id="ARBA00004749"/>
    </source>
</evidence>
<sequence>MEKTCDVIISGAGMAGMTLALALAQNGLKPVLIERQPVTDQLDAGYDGRASAIAYSCFRQWNVLGVGEKLAPLSCRMDEIMVTDGHLPGAATKAPLPFYLHFRSQEISDRSGDEPLGYMVENRHIRTALYEAITAAGIEVIAPATIETIEENPSRISVTLNTGDVLSAPLLVGAEGRQSKLREWAGIRNIAWDYGQSAVVVTVKMQHPHNHVAYEYFLTSGPFAILPLTDNRACIVWSESHDKAKALMGVRDELFFAHFQERFGEFLGEIELVGPKFIYPLGLSLAEDMHKGRLALLGDSAHGIHPIAGQGLNLGLKDVAALAEVVIEAARLGEDIGSELVLERYAKWRRFDNVTTSLATDGFVHLFSNNNPILRPLRGLGMGMVNKIGVFRRFFMEDAGGATGDLPRLLQGQEL</sequence>
<dbReference type="GO" id="GO:0110142">
    <property type="term" value="C:ubiquinone biosynthesis complex"/>
    <property type="evidence" value="ECO:0007669"/>
    <property type="project" value="UniProtKB-ARBA"/>
</dbReference>
<comment type="similarity">
    <text evidence="3">Belongs to the UbiH/COQ6 family.</text>
</comment>
<dbReference type="InterPro" id="IPR002938">
    <property type="entry name" value="FAD-bd"/>
</dbReference>
<dbReference type="GO" id="GO:0006744">
    <property type="term" value="P:ubiquinone biosynthetic process"/>
    <property type="evidence" value="ECO:0007669"/>
    <property type="project" value="InterPro"/>
</dbReference>
<dbReference type="PANTHER" id="PTHR43876:SF7">
    <property type="entry name" value="UBIQUINONE BIOSYNTHESIS MONOOXYGENASE COQ6, MITOCHONDRIAL"/>
    <property type="match status" value="1"/>
</dbReference>
<protein>
    <submittedName>
        <fullName evidence="9">2-octaprenyl-6-methoxyphenyl hydroxylase</fullName>
    </submittedName>
</protein>
<dbReference type="FunFam" id="3.50.50.60:FF:000021">
    <property type="entry name" value="Ubiquinone biosynthesis monooxygenase COQ6"/>
    <property type="match status" value="1"/>
</dbReference>
<comment type="pathway">
    <text evidence="2">Cofactor biosynthesis; ubiquinone biosynthesis.</text>
</comment>
<evidence type="ECO:0000256" key="4">
    <source>
        <dbReference type="ARBA" id="ARBA00022630"/>
    </source>
</evidence>
<dbReference type="PRINTS" id="PR00420">
    <property type="entry name" value="RNGMNOXGNASE"/>
</dbReference>
<reference evidence="9" key="1">
    <citation type="journal article" date="2014" name="Int. J. Syst. Evol. Microbiol.">
        <title>Complete genome sequence of Corynebacterium casei LMG S-19264T (=DSM 44701T), isolated from a smear-ripened cheese.</title>
        <authorList>
            <consortium name="US DOE Joint Genome Institute (JGI-PGF)"/>
            <person name="Walter F."/>
            <person name="Albersmeier A."/>
            <person name="Kalinowski J."/>
            <person name="Ruckert C."/>
        </authorList>
    </citation>
    <scope>NUCLEOTIDE SEQUENCE</scope>
    <source>
        <strain evidence="9">KCTC 32296</strain>
    </source>
</reference>
<organism evidence="9 10">
    <name type="scientific">Asticcacaulis endophyticus</name>
    <dbReference type="NCBI Taxonomy" id="1395890"/>
    <lineage>
        <taxon>Bacteria</taxon>
        <taxon>Pseudomonadati</taxon>
        <taxon>Pseudomonadota</taxon>
        <taxon>Alphaproteobacteria</taxon>
        <taxon>Caulobacterales</taxon>
        <taxon>Caulobacteraceae</taxon>
        <taxon>Asticcacaulis</taxon>
    </lineage>
</organism>
<keyword evidence="5" id="KW-0274">FAD</keyword>
<keyword evidence="7" id="KW-0503">Monooxygenase</keyword>
<evidence type="ECO:0000313" key="10">
    <source>
        <dbReference type="Proteomes" id="UP000662572"/>
    </source>
</evidence>
<dbReference type="Pfam" id="PF01494">
    <property type="entry name" value="FAD_binding_3"/>
    <property type="match status" value="1"/>
</dbReference>
<keyword evidence="10" id="KW-1185">Reference proteome</keyword>
<evidence type="ECO:0000256" key="1">
    <source>
        <dbReference type="ARBA" id="ARBA00001974"/>
    </source>
</evidence>
<dbReference type="GO" id="GO:0004497">
    <property type="term" value="F:monooxygenase activity"/>
    <property type="evidence" value="ECO:0007669"/>
    <property type="project" value="UniProtKB-KW"/>
</dbReference>
<evidence type="ECO:0000259" key="8">
    <source>
        <dbReference type="Pfam" id="PF01494"/>
    </source>
</evidence>
<dbReference type="NCBIfam" id="TIGR01988">
    <property type="entry name" value="Ubi-OHases"/>
    <property type="match status" value="1"/>
</dbReference>
<keyword evidence="4" id="KW-0285">Flavoprotein</keyword>
<accession>A0A918PWV2</accession>
<keyword evidence="6" id="KW-0560">Oxidoreductase</keyword>
<feature type="domain" description="FAD-binding" evidence="8">
    <location>
        <begin position="5"/>
        <end position="331"/>
    </location>
</feature>
<dbReference type="SUPFAM" id="SSF51905">
    <property type="entry name" value="FAD/NAD(P)-binding domain"/>
    <property type="match status" value="1"/>
</dbReference>
<evidence type="ECO:0000256" key="5">
    <source>
        <dbReference type="ARBA" id="ARBA00022827"/>
    </source>
</evidence>
<dbReference type="RefSeq" id="WP_189484866.1">
    <property type="nucleotide sequence ID" value="NZ_BMZB01000001.1"/>
</dbReference>
<dbReference type="InterPro" id="IPR018168">
    <property type="entry name" value="Ubi_Hdrlase_CS"/>
</dbReference>
<dbReference type="PANTHER" id="PTHR43876">
    <property type="entry name" value="UBIQUINONE BIOSYNTHESIS MONOOXYGENASE COQ6, MITOCHONDRIAL"/>
    <property type="match status" value="1"/>
</dbReference>
<name>A0A918PWV2_9CAUL</name>
<dbReference type="EMBL" id="BMZB01000001">
    <property type="protein sequence ID" value="GGZ23713.1"/>
    <property type="molecule type" value="Genomic_DNA"/>
</dbReference>
<gene>
    <name evidence="9" type="ORF">GCM10011273_05950</name>
</gene>
<dbReference type="InterPro" id="IPR051205">
    <property type="entry name" value="UbiH/COQ6_monooxygenase"/>
</dbReference>
<comment type="caution">
    <text evidence="9">The sequence shown here is derived from an EMBL/GenBank/DDBJ whole genome shotgun (WGS) entry which is preliminary data.</text>
</comment>
<dbReference type="Gene3D" id="3.50.50.60">
    <property type="entry name" value="FAD/NAD(P)-binding domain"/>
    <property type="match status" value="2"/>
</dbReference>
<dbReference type="Proteomes" id="UP000662572">
    <property type="component" value="Unassembled WGS sequence"/>
</dbReference>
<proteinExistence type="inferred from homology"/>
<dbReference type="GO" id="GO:0016705">
    <property type="term" value="F:oxidoreductase activity, acting on paired donors, with incorporation or reduction of molecular oxygen"/>
    <property type="evidence" value="ECO:0007669"/>
    <property type="project" value="InterPro"/>
</dbReference>
<dbReference type="InterPro" id="IPR036188">
    <property type="entry name" value="FAD/NAD-bd_sf"/>
</dbReference>
<reference evidence="9" key="2">
    <citation type="submission" date="2020-09" db="EMBL/GenBank/DDBJ databases">
        <authorList>
            <person name="Sun Q."/>
            <person name="Kim S."/>
        </authorList>
    </citation>
    <scope>NUCLEOTIDE SEQUENCE</scope>
    <source>
        <strain evidence="9">KCTC 32296</strain>
    </source>
</reference>
<dbReference type="PROSITE" id="PS01304">
    <property type="entry name" value="UBIH"/>
    <property type="match status" value="1"/>
</dbReference>
<evidence type="ECO:0000313" key="9">
    <source>
        <dbReference type="EMBL" id="GGZ23713.1"/>
    </source>
</evidence>
<dbReference type="InterPro" id="IPR010971">
    <property type="entry name" value="UbiH/COQ6"/>
</dbReference>
<dbReference type="AlphaFoldDB" id="A0A918PWV2"/>